<dbReference type="InterPro" id="IPR047653">
    <property type="entry name" value="Tn3-like_transpos"/>
</dbReference>
<dbReference type="Pfam" id="PF01526">
    <property type="entry name" value="DDE_Tnp_Tn3"/>
    <property type="match status" value="1"/>
</dbReference>
<reference evidence="7" key="1">
    <citation type="submission" date="2021-05" db="EMBL/GenBank/DDBJ databases">
        <authorList>
            <person name="Pietrasiak N."/>
            <person name="Ward R."/>
            <person name="Stajich J.E."/>
            <person name="Kurbessoian T."/>
        </authorList>
    </citation>
    <scope>NUCLEOTIDE SEQUENCE</scope>
    <source>
        <strain evidence="7">HA4357-MV3</strain>
    </source>
</reference>
<evidence type="ECO:0000259" key="6">
    <source>
        <dbReference type="Pfam" id="PF13700"/>
    </source>
</evidence>
<organism evidence="7 8">
    <name type="scientific">Pelatocladus maniniholoensis HA4357-MV3</name>
    <dbReference type="NCBI Taxonomy" id="1117104"/>
    <lineage>
        <taxon>Bacteria</taxon>
        <taxon>Bacillati</taxon>
        <taxon>Cyanobacteriota</taxon>
        <taxon>Cyanophyceae</taxon>
        <taxon>Nostocales</taxon>
        <taxon>Nostocaceae</taxon>
        <taxon>Pelatocladus</taxon>
    </lineage>
</organism>
<name>A0A9E3LVE8_9NOST</name>
<evidence type="ECO:0000256" key="1">
    <source>
        <dbReference type="ARBA" id="ARBA00009402"/>
    </source>
</evidence>
<evidence type="ECO:0000256" key="4">
    <source>
        <dbReference type="ARBA" id="ARBA00023172"/>
    </source>
</evidence>
<sequence length="1015" mass="117519">MNFGCKPPLNLPHRATLVPEELALLNQKNDENRLGFAILLKFFEIYARFPLNNQEISISVVNYVAKLLDIPPEKYSYYDWQGRSIKYHRAQIREFFGFRETKVSDAKELTNWLAEQALIYELKFEQLKLAAIARLRNLKLEPPTDSRLERIIRSAIKNFESKFFRDITSQLSHQSKKWIDDFLKEKASDQELDDITEVNHDKQLNNPRDIQLCQQLDNTNNSEISTEIPILTWAELKTDPGRIGVESFQKEVAKLEIFEQLELPADLFKKIPTKVLQVYKSRVVVEHPRDLRRHPEHIRYTLFTAFCWLRSQEVIDNLVELLIQIVHRIGANAEKRVDKELIQDFKRVHGKNNLLYQMAEASLKTPDGTIKDVIFPVVSEVTLKNLVKEYKSTGNAYREKVYTVMRSSYGGYYRRILPLILNKLEFRSNNEVHRPVIQAISILKKYADSKQRYYDAGEDIPIDGVLRSGWQEIILETGADDEIKVNRINYELSVLQALREKLRCKEIWVVGANRYRNPEEDLPADFEAQRLEYFQALKQPSDVEVFIANLQKQMDEALTLLSKGILKNKLVTIKNTGKSRICVSPLNPQNEPANLTRLKSEITRRWRMTSLLDILKETDLRVNFSQHFRTVSTREVLGDYTLQKRLLLCLYGLGTNTGLKRLSDEIKGDNYQDLLHVKRHFIQKEQLRNAIACVANAIFTARIPTIWGEGTTACASDSKKFGAWDQNLMTEWHIRYGGRGVMIYWHVEKNSVCIYSQLKTCSSSEVAAMIEGLLRHCTEMKVETNYVDSHGQNEVAFAFCHLLGFQLMPRLKRINVQKLYRPSTGNNDAYPNLQPILTRAINWDLIRQQYDQMVKYATALRLGMAETEAILKRFTRGNLLHPTYQALAELGKAVKTIFLCKYLHSVELRQEINAGLNVVENWNSANSFIFYGKGGEIATNRLSDQELAVLSLHLLQISLVYINTLMIQEVLSQSQWMRLMKLEDLRALSPLIWGHVNPYGTFRLDLNVRLPIETG</sequence>
<dbReference type="GO" id="GO:0004803">
    <property type="term" value="F:transposase activity"/>
    <property type="evidence" value="ECO:0007669"/>
    <property type="project" value="InterPro"/>
</dbReference>
<dbReference type="InterPro" id="IPR025296">
    <property type="entry name" value="DUF4158"/>
</dbReference>
<comment type="similarity">
    <text evidence="1">Belongs to the transposase 7 family.</text>
</comment>
<feature type="domain" description="DUF4158" evidence="6">
    <location>
        <begin position="16"/>
        <end position="155"/>
    </location>
</feature>
<feature type="domain" description="Tn3 transposase DDE" evidence="5">
    <location>
        <begin position="613"/>
        <end position="1002"/>
    </location>
</feature>
<evidence type="ECO:0000313" key="7">
    <source>
        <dbReference type="EMBL" id="MBW4435086.1"/>
    </source>
</evidence>
<protein>
    <submittedName>
        <fullName evidence="7">Tn3 family transposase</fullName>
    </submittedName>
</protein>
<evidence type="ECO:0000259" key="5">
    <source>
        <dbReference type="Pfam" id="PF01526"/>
    </source>
</evidence>
<dbReference type="Pfam" id="PF13700">
    <property type="entry name" value="DUF4158"/>
    <property type="match status" value="1"/>
</dbReference>
<dbReference type="NCBIfam" id="NF033527">
    <property type="entry name" value="transpos_Tn3"/>
    <property type="match status" value="1"/>
</dbReference>
<evidence type="ECO:0000256" key="3">
    <source>
        <dbReference type="ARBA" id="ARBA00023125"/>
    </source>
</evidence>
<dbReference type="EMBL" id="JAHHHW010000153">
    <property type="protein sequence ID" value="MBW4435086.1"/>
    <property type="molecule type" value="Genomic_DNA"/>
</dbReference>
<keyword evidence="2" id="KW-0815">Transposition</keyword>
<gene>
    <name evidence="7" type="ORF">KME28_26080</name>
</gene>
<keyword evidence="3" id="KW-0238">DNA-binding</keyword>
<reference evidence="7" key="2">
    <citation type="journal article" date="2022" name="Microbiol. Resour. Announc.">
        <title>Metagenome Sequencing to Explore Phylogenomics of Terrestrial Cyanobacteria.</title>
        <authorList>
            <person name="Ward R.D."/>
            <person name="Stajich J.E."/>
            <person name="Johansen J.R."/>
            <person name="Huntemann M."/>
            <person name="Clum A."/>
            <person name="Foster B."/>
            <person name="Foster B."/>
            <person name="Roux S."/>
            <person name="Palaniappan K."/>
            <person name="Varghese N."/>
            <person name="Mukherjee S."/>
            <person name="Reddy T.B.K."/>
            <person name="Daum C."/>
            <person name="Copeland A."/>
            <person name="Chen I.A."/>
            <person name="Ivanova N.N."/>
            <person name="Kyrpides N.C."/>
            <person name="Shapiro N."/>
            <person name="Eloe-Fadrosh E.A."/>
            <person name="Pietrasiak N."/>
        </authorList>
    </citation>
    <scope>NUCLEOTIDE SEQUENCE</scope>
    <source>
        <strain evidence="7">HA4357-MV3</strain>
    </source>
</reference>
<dbReference type="GO" id="GO:0006313">
    <property type="term" value="P:DNA transposition"/>
    <property type="evidence" value="ECO:0007669"/>
    <property type="project" value="InterPro"/>
</dbReference>
<dbReference type="GO" id="GO:0003677">
    <property type="term" value="F:DNA binding"/>
    <property type="evidence" value="ECO:0007669"/>
    <property type="project" value="UniProtKB-KW"/>
</dbReference>
<dbReference type="AlphaFoldDB" id="A0A9E3LVE8"/>
<evidence type="ECO:0000256" key="2">
    <source>
        <dbReference type="ARBA" id="ARBA00022578"/>
    </source>
</evidence>
<comment type="caution">
    <text evidence="7">The sequence shown here is derived from an EMBL/GenBank/DDBJ whole genome shotgun (WGS) entry which is preliminary data.</text>
</comment>
<accession>A0A9E3LVE8</accession>
<evidence type="ECO:0000313" key="8">
    <source>
        <dbReference type="Proteomes" id="UP000813215"/>
    </source>
</evidence>
<keyword evidence="4" id="KW-0233">DNA recombination</keyword>
<dbReference type="InterPro" id="IPR002513">
    <property type="entry name" value="Tn3_Tnp_DDE_dom"/>
</dbReference>
<dbReference type="Proteomes" id="UP000813215">
    <property type="component" value="Unassembled WGS sequence"/>
</dbReference>
<proteinExistence type="inferred from homology"/>